<accession>A0ABQ9GIN3</accession>
<dbReference type="EMBL" id="JARBHB010000012">
    <property type="protein sequence ID" value="KAJ8871876.1"/>
    <property type="molecule type" value="Genomic_DNA"/>
</dbReference>
<name>A0ABQ9GIN3_9NEOP</name>
<feature type="region of interest" description="Disordered" evidence="1">
    <location>
        <begin position="153"/>
        <end position="194"/>
    </location>
</feature>
<keyword evidence="3" id="KW-1185">Reference proteome</keyword>
<dbReference type="Proteomes" id="UP001159363">
    <property type="component" value="Chromosome 11"/>
</dbReference>
<sequence length="470" mass="52286">MEAITELSCIEETSYRNAGEMLSFLLQHCLYSVTVLCVRRTGDERTRKITVELPGPNRKEGWRPKHVYSWGRGGVVVRLLASNLCEPGLIPGGVAPGFSHVGIVPDDATCRRVSSGISHFPRPFIPALLHAHLASPSSALKTPIEMSAEQRHEARAGKMGDPGENPSTSGIIRHNSYMRKSGGHPPGVELGSPRWEASSLTTMPSRPRLGGIRCRIVDCWTSTEKWSSMHFPKTLSPHPIPSPLSTHPLWNYPTFQEFFAVFVGWSAYRMGARTTDGWIDTWFDSHSAETDYPSTDETQRTTMEDNCGIGNLLLALGIPSRIPRKENALIPSNIPERIHLYRTVEMISGMVDTREANRPAKESSSNPPAQTCFLRHSSKTHRPTQSSQQANDLRRSFCQQLVRTEGHSDLHHQPIAGKCMMHTATSTTATSRIPRGRRPTTPNIAQPSWRRATLHLIPALGKRQSDPHRS</sequence>
<gene>
    <name evidence="2" type="ORF">PR048_028216</name>
</gene>
<feature type="region of interest" description="Disordered" evidence="1">
    <location>
        <begin position="355"/>
        <end position="392"/>
    </location>
</feature>
<protein>
    <submittedName>
        <fullName evidence="2">Uncharacterized protein</fullName>
    </submittedName>
</protein>
<reference evidence="2 3" key="1">
    <citation type="submission" date="2023-02" db="EMBL/GenBank/DDBJ databases">
        <title>LHISI_Scaffold_Assembly.</title>
        <authorList>
            <person name="Stuart O.P."/>
            <person name="Cleave R."/>
            <person name="Magrath M.J.L."/>
            <person name="Mikheyev A.S."/>
        </authorList>
    </citation>
    <scope>NUCLEOTIDE SEQUENCE [LARGE SCALE GENOMIC DNA]</scope>
    <source>
        <strain evidence="2">Daus_M_001</strain>
        <tissue evidence="2">Leg muscle</tissue>
    </source>
</reference>
<comment type="caution">
    <text evidence="2">The sequence shown here is derived from an EMBL/GenBank/DDBJ whole genome shotgun (WGS) entry which is preliminary data.</text>
</comment>
<evidence type="ECO:0000313" key="2">
    <source>
        <dbReference type="EMBL" id="KAJ8871876.1"/>
    </source>
</evidence>
<feature type="region of interest" description="Disordered" evidence="1">
    <location>
        <begin position="426"/>
        <end position="445"/>
    </location>
</feature>
<evidence type="ECO:0000256" key="1">
    <source>
        <dbReference type="SAM" id="MobiDB-lite"/>
    </source>
</evidence>
<proteinExistence type="predicted"/>
<feature type="compositionally biased region" description="Polar residues" evidence="1">
    <location>
        <begin position="383"/>
        <end position="392"/>
    </location>
</feature>
<evidence type="ECO:0000313" key="3">
    <source>
        <dbReference type="Proteomes" id="UP001159363"/>
    </source>
</evidence>
<organism evidence="2 3">
    <name type="scientific">Dryococelus australis</name>
    <dbReference type="NCBI Taxonomy" id="614101"/>
    <lineage>
        <taxon>Eukaryota</taxon>
        <taxon>Metazoa</taxon>
        <taxon>Ecdysozoa</taxon>
        <taxon>Arthropoda</taxon>
        <taxon>Hexapoda</taxon>
        <taxon>Insecta</taxon>
        <taxon>Pterygota</taxon>
        <taxon>Neoptera</taxon>
        <taxon>Polyneoptera</taxon>
        <taxon>Phasmatodea</taxon>
        <taxon>Verophasmatodea</taxon>
        <taxon>Anareolatae</taxon>
        <taxon>Phasmatidae</taxon>
        <taxon>Eurycanthinae</taxon>
        <taxon>Dryococelus</taxon>
    </lineage>
</organism>